<dbReference type="InterPro" id="IPR000477">
    <property type="entry name" value="RT_dom"/>
</dbReference>
<feature type="non-terminal residue" evidence="2">
    <location>
        <position position="151"/>
    </location>
</feature>
<dbReference type="Proteomes" id="UP000076858">
    <property type="component" value="Unassembled WGS sequence"/>
</dbReference>
<sequence length="151" mass="17086">MASVLARRLRQILSSTIGPHKKGGVPGRLIFDNLMLYRDVIQFVDDRGCQDFSNFAIRGMGAAIVGVDFEKAYDLVNREVLWRILDVMGCHTTFVRWLQTMYSLTGMSILNGSEVARVLSDIQSIRQGCPLSVHLFILYIEPLLLRLSRVL</sequence>
<protein>
    <recommendedName>
        <fullName evidence="1">Reverse transcriptase domain-containing protein</fullName>
    </recommendedName>
</protein>
<gene>
    <name evidence="2" type="ORF">APZ42_004214</name>
</gene>
<dbReference type="PANTHER" id="PTHR19446">
    <property type="entry name" value="REVERSE TRANSCRIPTASES"/>
    <property type="match status" value="1"/>
</dbReference>
<dbReference type="STRING" id="35525.A0A164H777"/>
<dbReference type="EMBL" id="LRGB01012641">
    <property type="protein sequence ID" value="KZR99789.1"/>
    <property type="molecule type" value="Genomic_DNA"/>
</dbReference>
<proteinExistence type="predicted"/>
<evidence type="ECO:0000313" key="3">
    <source>
        <dbReference type="Proteomes" id="UP000076858"/>
    </source>
</evidence>
<keyword evidence="3" id="KW-1185">Reference proteome</keyword>
<feature type="domain" description="Reverse transcriptase" evidence="1">
    <location>
        <begin position="34"/>
        <end position="147"/>
    </location>
</feature>
<dbReference type="AlphaFoldDB" id="A0A164H777"/>
<comment type="caution">
    <text evidence="2">The sequence shown here is derived from an EMBL/GenBank/DDBJ whole genome shotgun (WGS) entry which is preliminary data.</text>
</comment>
<organism evidence="2 3">
    <name type="scientific">Daphnia magna</name>
    <dbReference type="NCBI Taxonomy" id="35525"/>
    <lineage>
        <taxon>Eukaryota</taxon>
        <taxon>Metazoa</taxon>
        <taxon>Ecdysozoa</taxon>
        <taxon>Arthropoda</taxon>
        <taxon>Crustacea</taxon>
        <taxon>Branchiopoda</taxon>
        <taxon>Diplostraca</taxon>
        <taxon>Cladocera</taxon>
        <taxon>Anomopoda</taxon>
        <taxon>Daphniidae</taxon>
        <taxon>Daphnia</taxon>
    </lineage>
</organism>
<accession>A0A164H777</accession>
<dbReference type="Pfam" id="PF00078">
    <property type="entry name" value="RVT_1"/>
    <property type="match status" value="1"/>
</dbReference>
<reference evidence="2 3" key="1">
    <citation type="submission" date="2016-03" db="EMBL/GenBank/DDBJ databases">
        <title>EvidentialGene: Evidence-directed Construction of Genes on Genomes.</title>
        <authorList>
            <person name="Gilbert D.G."/>
            <person name="Choi J.-H."/>
            <person name="Mockaitis K."/>
            <person name="Colbourne J."/>
            <person name="Pfrender M."/>
        </authorList>
    </citation>
    <scope>NUCLEOTIDE SEQUENCE [LARGE SCALE GENOMIC DNA]</scope>
    <source>
        <strain evidence="2 3">Xinb3</strain>
        <tissue evidence="2">Complete organism</tissue>
    </source>
</reference>
<name>A0A164H777_9CRUS</name>
<evidence type="ECO:0000259" key="1">
    <source>
        <dbReference type="Pfam" id="PF00078"/>
    </source>
</evidence>
<evidence type="ECO:0000313" key="2">
    <source>
        <dbReference type="EMBL" id="KZR99789.1"/>
    </source>
</evidence>